<dbReference type="Pfam" id="PF02362">
    <property type="entry name" value="B3"/>
    <property type="match status" value="1"/>
</dbReference>
<dbReference type="InterPro" id="IPR033389">
    <property type="entry name" value="AUX/IAA_dom"/>
</dbReference>
<dbReference type="FunFam" id="2.40.330.10:FF:000001">
    <property type="entry name" value="Auxin response factor"/>
    <property type="match status" value="1"/>
</dbReference>
<evidence type="ECO:0000256" key="7">
    <source>
        <dbReference type="ARBA" id="ARBA00023242"/>
    </source>
</evidence>
<dbReference type="AlphaFoldDB" id="A0AAE1MV29"/>
<dbReference type="PROSITE" id="PS51745">
    <property type="entry name" value="PB1"/>
    <property type="match status" value="1"/>
</dbReference>
<evidence type="ECO:0000313" key="13">
    <source>
        <dbReference type="EMBL" id="KAK4276518.1"/>
    </source>
</evidence>
<dbReference type="Pfam" id="PF06507">
    <property type="entry name" value="ARF_AD"/>
    <property type="match status" value="1"/>
</dbReference>
<dbReference type="GO" id="GO:0006355">
    <property type="term" value="P:regulation of DNA-templated transcription"/>
    <property type="evidence" value="ECO:0007669"/>
    <property type="project" value="InterPro"/>
</dbReference>
<name>A0AAE1MV29_9FABA</name>
<evidence type="ECO:0000256" key="10">
    <source>
        <dbReference type="SAM" id="MobiDB-lite"/>
    </source>
</evidence>
<comment type="subcellular location">
    <subcellularLocation>
        <location evidence="1 9">Nucleus</location>
    </subcellularLocation>
</comment>
<evidence type="ECO:0000259" key="11">
    <source>
        <dbReference type="PROSITE" id="PS50863"/>
    </source>
</evidence>
<dbReference type="PROSITE" id="PS50863">
    <property type="entry name" value="B3"/>
    <property type="match status" value="1"/>
</dbReference>
<dbReference type="Gene3D" id="2.40.330.10">
    <property type="entry name" value="DNA-binding pseudobarrel domain"/>
    <property type="match status" value="1"/>
</dbReference>
<dbReference type="Pfam" id="PF02309">
    <property type="entry name" value="AUX_IAA"/>
    <property type="match status" value="1"/>
</dbReference>
<evidence type="ECO:0000256" key="5">
    <source>
        <dbReference type="ARBA" id="ARBA00023125"/>
    </source>
</evidence>
<keyword evidence="5 9" id="KW-0238">DNA-binding</keyword>
<organism evidence="13 14">
    <name type="scientific">Acacia crassicarpa</name>
    <name type="common">northern wattle</name>
    <dbReference type="NCBI Taxonomy" id="499986"/>
    <lineage>
        <taxon>Eukaryota</taxon>
        <taxon>Viridiplantae</taxon>
        <taxon>Streptophyta</taxon>
        <taxon>Embryophyta</taxon>
        <taxon>Tracheophyta</taxon>
        <taxon>Spermatophyta</taxon>
        <taxon>Magnoliopsida</taxon>
        <taxon>eudicotyledons</taxon>
        <taxon>Gunneridae</taxon>
        <taxon>Pentapetalae</taxon>
        <taxon>rosids</taxon>
        <taxon>fabids</taxon>
        <taxon>Fabales</taxon>
        <taxon>Fabaceae</taxon>
        <taxon>Caesalpinioideae</taxon>
        <taxon>mimosoid clade</taxon>
        <taxon>Acacieae</taxon>
        <taxon>Acacia</taxon>
    </lineage>
</organism>
<dbReference type="FunFam" id="2.30.30.1040:FF:000001">
    <property type="entry name" value="Auxin response factor"/>
    <property type="match status" value="1"/>
</dbReference>
<comment type="subunit">
    <text evidence="3 9">Homodimers and heterodimers.</text>
</comment>
<dbReference type="InterPro" id="IPR003340">
    <property type="entry name" value="B3_DNA-bd"/>
</dbReference>
<accession>A0AAE1MV29</accession>
<dbReference type="EMBL" id="JAWXYG010000003">
    <property type="protein sequence ID" value="KAK4276518.1"/>
    <property type="molecule type" value="Genomic_DNA"/>
</dbReference>
<comment type="caution">
    <text evidence="13">The sequence shown here is derived from an EMBL/GenBank/DDBJ whole genome shotgun (WGS) entry which is preliminary data.</text>
</comment>
<dbReference type="GO" id="GO:0003677">
    <property type="term" value="F:DNA binding"/>
    <property type="evidence" value="ECO:0007669"/>
    <property type="project" value="UniProtKB-KW"/>
</dbReference>
<evidence type="ECO:0000256" key="6">
    <source>
        <dbReference type="ARBA" id="ARBA00023163"/>
    </source>
</evidence>
<keyword evidence="7 9" id="KW-0539">Nucleus</keyword>
<dbReference type="GO" id="GO:0005634">
    <property type="term" value="C:nucleus"/>
    <property type="evidence" value="ECO:0007669"/>
    <property type="project" value="UniProtKB-SubCell"/>
</dbReference>
<comment type="function">
    <text evidence="9">Auxin response factors (ARFs) are transcriptional factors that bind specifically to the DNA sequence 5'-TGTCTC-3' found in the auxin-responsive promoter elements (AuxREs).</text>
</comment>
<dbReference type="InterPro" id="IPR053793">
    <property type="entry name" value="PB1-like"/>
</dbReference>
<evidence type="ECO:0000256" key="3">
    <source>
        <dbReference type="ARBA" id="ARBA00011726"/>
    </source>
</evidence>
<evidence type="ECO:0000256" key="8">
    <source>
        <dbReference type="ARBA" id="ARBA00023294"/>
    </source>
</evidence>
<dbReference type="CDD" id="cd10017">
    <property type="entry name" value="B3_DNA"/>
    <property type="match status" value="1"/>
</dbReference>
<evidence type="ECO:0000256" key="2">
    <source>
        <dbReference type="ARBA" id="ARBA00007853"/>
    </source>
</evidence>
<feature type="compositionally biased region" description="Polar residues" evidence="10">
    <location>
        <begin position="457"/>
        <end position="466"/>
    </location>
</feature>
<feature type="domain" description="PB1" evidence="12">
    <location>
        <begin position="827"/>
        <end position="911"/>
    </location>
</feature>
<evidence type="ECO:0000256" key="1">
    <source>
        <dbReference type="ARBA" id="ARBA00004123"/>
    </source>
</evidence>
<dbReference type="InterPro" id="IPR010525">
    <property type="entry name" value="ARF_dom"/>
</dbReference>
<evidence type="ECO:0000256" key="9">
    <source>
        <dbReference type="RuleBase" id="RU004561"/>
    </source>
</evidence>
<feature type="domain" description="TF-B3" evidence="11">
    <location>
        <begin position="146"/>
        <end position="248"/>
    </location>
</feature>
<dbReference type="SUPFAM" id="SSF54277">
    <property type="entry name" value="CAD &amp; PB1 domains"/>
    <property type="match status" value="1"/>
</dbReference>
<dbReference type="FunFam" id="3.10.20.90:FF:000047">
    <property type="entry name" value="Auxin response factor"/>
    <property type="match status" value="1"/>
</dbReference>
<sequence length="940" mass="103788">MAFVEDMVKTGGLIVGAQSLAAEMKMLKEMQEQSGVRKSINSELWHACAGPLVSLPQLGSLVYYFPQGHSEQVAASTRRTATSQIPNYPNLQSQLLCQVQNVGLHADKDTDEIYAQMSLQPLNSEKDVFPISDFGMKPSKHPSEYFCKTLTASDTSTHGGFSVPRRAAEKLFPPLDYTIQPPTQELVVRDLHDNTWTFRHIYRGQPKRHLLTTGWSLFVGSKRLKAGDAVLFIRDEKSQLLVGVRRANRQQTTLPSSVLSADSMHIGVLAAAAHAAANQSPFTIFYNPRACPSEFVIPLVKYRKAVYGTQLSVGMRFGMMFETEESGKRRYMGTIVGVSDLDPLRWPGSKWRNIQVEWDEPGCGHKQNRVSAWEIETPESLFIFPSLTSSLKRPFQSGSFGTENEWGTLLRRPFIQVPENANLELPNSLQNLYMEHLMKVLFKPQLVNNPGAFSPVMQQESTAKSDLSQDLKKTPATDSQKAHIVCSGSMPPKNPDYSQSLPDQSNAFNLHSLLKSDQTGKLHRQPRIENAQSSGAVSDKTKLESVDLTDHIFDCPSIEGCNMEKVAANPMNPPGHASQMAMLNQNQGPWPVQQQLESTIPHSQMVDIPQSDYALLNGLLPQADVDEWMLYSSCQSFPGVSRSAGPLQEQSTLVPQAVNTTPLPSVSQEMWDHYLKNFKSLPQADQLTPISQQGFQNFNCMSNPNNLRDLSAESNTQSGVYSSVNVDASNSVSTMVDPSTSSTILDDFCVLKDGEFQNPSECMVGNVSSSQDVQSQITSASLAESHIFPLQDITDNSGGGTSSSHVDFDESSFLQNNSWAQVAAPVRTYTKVQKAGSVGRSLDVTTFKNYEELISAIERMFGLEGLLNDTKGSGWKLVYVDYENDVLLVGDDPWEEFVGCVRCIRILSPVEVKQMSEEGMKLLNSAAVQQFNGTMSGGCP</sequence>
<keyword evidence="6 9" id="KW-0804">Transcription</keyword>
<keyword evidence="8 9" id="KW-0927">Auxin signaling pathway</keyword>
<feature type="region of interest" description="Disordered" evidence="10">
    <location>
        <begin position="457"/>
        <end position="483"/>
    </location>
</feature>
<dbReference type="Proteomes" id="UP001293593">
    <property type="component" value="Unassembled WGS sequence"/>
</dbReference>
<dbReference type="SUPFAM" id="SSF101936">
    <property type="entry name" value="DNA-binding pseudobarrel domain"/>
    <property type="match status" value="1"/>
</dbReference>
<dbReference type="GO" id="GO:0009734">
    <property type="term" value="P:auxin-activated signaling pathway"/>
    <property type="evidence" value="ECO:0007669"/>
    <property type="project" value="UniProtKB-KW"/>
</dbReference>
<evidence type="ECO:0000256" key="4">
    <source>
        <dbReference type="ARBA" id="ARBA00023015"/>
    </source>
</evidence>
<gene>
    <name evidence="13" type="ORF">QN277_014659</name>
</gene>
<evidence type="ECO:0000313" key="14">
    <source>
        <dbReference type="Proteomes" id="UP001293593"/>
    </source>
</evidence>
<dbReference type="PANTHER" id="PTHR31384">
    <property type="entry name" value="AUXIN RESPONSE FACTOR 4-RELATED"/>
    <property type="match status" value="1"/>
</dbReference>
<evidence type="ECO:0000259" key="12">
    <source>
        <dbReference type="PROSITE" id="PS51745"/>
    </source>
</evidence>
<comment type="similarity">
    <text evidence="2 9">Belongs to the ARF family.</text>
</comment>
<feature type="region of interest" description="Disordered" evidence="10">
    <location>
        <begin position="518"/>
        <end position="541"/>
    </location>
</feature>
<keyword evidence="14" id="KW-1185">Reference proteome</keyword>
<dbReference type="SMART" id="SM01019">
    <property type="entry name" value="B3"/>
    <property type="match status" value="1"/>
</dbReference>
<protein>
    <recommendedName>
        <fullName evidence="9">Auxin response factor</fullName>
    </recommendedName>
</protein>
<proteinExistence type="inferred from homology"/>
<keyword evidence="4 9" id="KW-0805">Transcription regulation</keyword>
<dbReference type="InterPro" id="IPR015300">
    <property type="entry name" value="DNA-bd_pseudobarrel_sf"/>
</dbReference>
<reference evidence="13" key="1">
    <citation type="submission" date="2023-10" db="EMBL/GenBank/DDBJ databases">
        <title>Chromosome-level genome of the transformable northern wattle, Acacia crassicarpa.</title>
        <authorList>
            <person name="Massaro I."/>
            <person name="Sinha N.R."/>
            <person name="Poethig S."/>
            <person name="Leichty A.R."/>
        </authorList>
    </citation>
    <scope>NUCLEOTIDE SEQUENCE</scope>
    <source>
        <strain evidence="13">Acra3RX</strain>
        <tissue evidence="13">Leaf</tissue>
    </source>
</reference>
<dbReference type="InterPro" id="IPR044835">
    <property type="entry name" value="ARF_plant"/>
</dbReference>
<dbReference type="PANTHER" id="PTHR31384:SF10">
    <property type="entry name" value="AUXIN RESPONSE FACTOR 5"/>
    <property type="match status" value="1"/>
</dbReference>
<dbReference type="Gene3D" id="3.10.20.90">
    <property type="entry name" value="Phosphatidylinositol 3-kinase Catalytic Subunit, Chain A, domain 1"/>
    <property type="match status" value="1"/>
</dbReference>
<dbReference type="Gene3D" id="2.30.30.1040">
    <property type="match status" value="1"/>
</dbReference>